<organism evidence="2 3">
    <name type="scientific">Kinneretia aquatilis</name>
    <dbReference type="NCBI Taxonomy" id="2070761"/>
    <lineage>
        <taxon>Bacteria</taxon>
        <taxon>Pseudomonadati</taxon>
        <taxon>Pseudomonadota</taxon>
        <taxon>Betaproteobacteria</taxon>
        <taxon>Burkholderiales</taxon>
        <taxon>Sphaerotilaceae</taxon>
        <taxon>Roseateles</taxon>
    </lineage>
</organism>
<dbReference type="Proteomes" id="UP000235916">
    <property type="component" value="Unassembled WGS sequence"/>
</dbReference>
<evidence type="ECO:0000313" key="3">
    <source>
        <dbReference type="Proteomes" id="UP000235916"/>
    </source>
</evidence>
<dbReference type="EMBL" id="POSP01000003">
    <property type="protein sequence ID" value="PND37743.1"/>
    <property type="molecule type" value="Genomic_DNA"/>
</dbReference>
<accession>A0A2N8KWA5</accession>
<comment type="caution">
    <text evidence="2">The sequence shown here is derived from an EMBL/GenBank/DDBJ whole genome shotgun (WGS) entry which is preliminary data.</text>
</comment>
<protein>
    <recommendedName>
        <fullName evidence="4">DUF945 domain-containing protein</fullName>
    </recommendedName>
</protein>
<evidence type="ECO:0000256" key="1">
    <source>
        <dbReference type="SAM" id="SignalP"/>
    </source>
</evidence>
<name>A0A2N8KWA5_9BURK</name>
<proteinExistence type="predicted"/>
<gene>
    <name evidence="2" type="ORF">C1O66_09550</name>
</gene>
<keyword evidence="1" id="KW-0732">Signal</keyword>
<feature type="signal peptide" evidence="1">
    <location>
        <begin position="1"/>
        <end position="21"/>
    </location>
</feature>
<evidence type="ECO:0000313" key="2">
    <source>
        <dbReference type="EMBL" id="PND37743.1"/>
    </source>
</evidence>
<sequence length="334" mass="35546">MTHGLSALLILSAGLLPTAQAASAKPKAAAAAIASAATNEVELRFFPLPQQRHQIHSVMRMKMDMRMEPFEGMSEEERAKMEQAMQAAKMPMSMRSEFDQQVTTTAADKQGNFQLQLRGKSLPLEMSNAAGERVGPPKATVDIKIDAKLNQKTGSFQSMKMAGMDAASSGLSEGLLKQLLSSMSALEGRRLKVGESAEMPLDMALPIPKGPGMDLKMLGRYTLVKLENGVADFDVGVNITMAMNDDKAEAAVAAAAAASSAASAPDATASAPAAPLMTASGQGQGRMSWRVADRLVLNQAMNLAMNMRMQAPGKPVMNMKVDMEMEASGKNLKR</sequence>
<feature type="chain" id="PRO_5014737623" description="DUF945 domain-containing protein" evidence="1">
    <location>
        <begin position="22"/>
        <end position="334"/>
    </location>
</feature>
<keyword evidence="3" id="KW-1185">Reference proteome</keyword>
<reference evidence="2 3" key="1">
    <citation type="submission" date="2018-01" db="EMBL/GenBank/DDBJ databases">
        <title>Draft genome sequence of Paucibacter aquatile CR182 isolated from freshwater of the Nakdong River.</title>
        <authorList>
            <person name="Choi A."/>
            <person name="Chung E.J."/>
        </authorList>
    </citation>
    <scope>NUCLEOTIDE SEQUENCE [LARGE SCALE GENOMIC DNA]</scope>
    <source>
        <strain evidence="2 3">CR182</strain>
    </source>
</reference>
<evidence type="ECO:0008006" key="4">
    <source>
        <dbReference type="Google" id="ProtNLM"/>
    </source>
</evidence>
<dbReference type="AlphaFoldDB" id="A0A2N8KWA5"/>